<keyword evidence="2" id="KW-0812">Transmembrane</keyword>
<dbReference type="GeneID" id="63836086"/>
<organism evidence="4 5">
    <name type="scientific">Cryphonectria parasitica (strain ATCC 38755 / EP155)</name>
    <dbReference type="NCBI Taxonomy" id="660469"/>
    <lineage>
        <taxon>Eukaryota</taxon>
        <taxon>Fungi</taxon>
        <taxon>Dikarya</taxon>
        <taxon>Ascomycota</taxon>
        <taxon>Pezizomycotina</taxon>
        <taxon>Sordariomycetes</taxon>
        <taxon>Sordariomycetidae</taxon>
        <taxon>Diaporthales</taxon>
        <taxon>Cryphonectriaceae</taxon>
        <taxon>Cryphonectria-Endothia species complex</taxon>
        <taxon>Cryphonectria</taxon>
    </lineage>
</organism>
<reference evidence="4" key="1">
    <citation type="journal article" date="2020" name="Phytopathology">
        <title>Genome sequence of the chestnut blight fungus Cryphonectria parasitica EP155: A fundamental resource for an archetypical invasive plant pathogen.</title>
        <authorList>
            <person name="Crouch J.A."/>
            <person name="Dawe A."/>
            <person name="Aerts A."/>
            <person name="Barry K."/>
            <person name="Churchill A.C.L."/>
            <person name="Grimwood J."/>
            <person name="Hillman B."/>
            <person name="Milgroom M.G."/>
            <person name="Pangilinan J."/>
            <person name="Smith M."/>
            <person name="Salamov A."/>
            <person name="Schmutz J."/>
            <person name="Yadav J."/>
            <person name="Grigoriev I.V."/>
            <person name="Nuss D."/>
        </authorList>
    </citation>
    <scope>NUCLEOTIDE SEQUENCE</scope>
    <source>
        <strain evidence="4">EP155</strain>
    </source>
</reference>
<protein>
    <recommendedName>
        <fullName evidence="3">SigF-like NTF2-like domain-containing protein</fullName>
    </recommendedName>
</protein>
<keyword evidence="2" id="KW-1133">Transmembrane helix</keyword>
<feature type="non-terminal residue" evidence="4">
    <location>
        <position position="1"/>
    </location>
</feature>
<evidence type="ECO:0000256" key="1">
    <source>
        <dbReference type="SAM" id="MobiDB-lite"/>
    </source>
</evidence>
<dbReference type="PANTHER" id="PTHR35393:SF1">
    <property type="entry name" value="SNOAL-LIKE DOMAIN-CONTAINING PROTEIN"/>
    <property type="match status" value="1"/>
</dbReference>
<dbReference type="AlphaFoldDB" id="A0A9P4Y6G3"/>
<dbReference type="RefSeq" id="XP_040778554.1">
    <property type="nucleotide sequence ID" value="XM_040918957.1"/>
</dbReference>
<comment type="caution">
    <text evidence="4">The sequence shown here is derived from an EMBL/GenBank/DDBJ whole genome shotgun (WGS) entry which is preliminary data.</text>
</comment>
<accession>A0A9P4Y6G3</accession>
<sequence length="191" mass="22253">EIRQVVRSLCQGTADEQRRTLDRYFTRDASFVHPFCAVPHFDGVRVPLLGGRLSSRDVVRGIFQWYRMLSPRIDIEIDSVLHDEARDKIYLDIRQTFSVWFIPMYHAHVRLVTILDLVRDETPTRSSRGNDDNDYEKEKDTPSGPRQWKIAKQEDLYQVNEFLRFAGPTPLPFLWLLFQLGAAAVCVLMAL</sequence>
<feature type="non-terminal residue" evidence="4">
    <location>
        <position position="191"/>
    </location>
</feature>
<evidence type="ECO:0000256" key="2">
    <source>
        <dbReference type="SAM" id="Phobius"/>
    </source>
</evidence>
<feature type="region of interest" description="Disordered" evidence="1">
    <location>
        <begin position="122"/>
        <end position="145"/>
    </location>
</feature>
<proteinExistence type="predicted"/>
<dbReference type="EMBL" id="MU032346">
    <property type="protein sequence ID" value="KAF3767593.1"/>
    <property type="molecule type" value="Genomic_DNA"/>
</dbReference>
<evidence type="ECO:0000259" key="3">
    <source>
        <dbReference type="Pfam" id="PF24840"/>
    </source>
</evidence>
<feature type="transmembrane region" description="Helical" evidence="2">
    <location>
        <begin position="173"/>
        <end position="190"/>
    </location>
</feature>
<dbReference type="Proteomes" id="UP000803844">
    <property type="component" value="Unassembled WGS sequence"/>
</dbReference>
<feature type="compositionally biased region" description="Basic and acidic residues" evidence="1">
    <location>
        <begin position="122"/>
        <end position="141"/>
    </location>
</feature>
<keyword evidence="5" id="KW-1185">Reference proteome</keyword>
<dbReference type="Pfam" id="PF24840">
    <property type="entry name" value="NTF2_SigF"/>
    <property type="match status" value="1"/>
</dbReference>
<keyword evidence="2" id="KW-0472">Membrane</keyword>
<dbReference type="OrthoDB" id="2344312at2759"/>
<name>A0A9P4Y6G3_CRYP1</name>
<evidence type="ECO:0000313" key="5">
    <source>
        <dbReference type="Proteomes" id="UP000803844"/>
    </source>
</evidence>
<evidence type="ECO:0000313" key="4">
    <source>
        <dbReference type="EMBL" id="KAF3767593.1"/>
    </source>
</evidence>
<dbReference type="PANTHER" id="PTHR35393">
    <property type="entry name" value="CHROMOSOME 1, WHOLE GENOME SHOTGUN SEQUENCE"/>
    <property type="match status" value="1"/>
</dbReference>
<gene>
    <name evidence="4" type="ORF">M406DRAFT_29134</name>
</gene>
<feature type="domain" description="SigF-like NTF2-like" evidence="3">
    <location>
        <begin position="1"/>
        <end position="120"/>
    </location>
</feature>
<dbReference type="InterPro" id="IPR057514">
    <property type="entry name" value="NTF2_SigF"/>
</dbReference>